<dbReference type="GeneID" id="92179636"/>
<dbReference type="InterPro" id="IPR057678">
    <property type="entry name" value="DUF7918"/>
</dbReference>
<organism evidence="3 4">
    <name type="scientific">Kwoniella newhampshirensis</name>
    <dbReference type="NCBI Taxonomy" id="1651941"/>
    <lineage>
        <taxon>Eukaryota</taxon>
        <taxon>Fungi</taxon>
        <taxon>Dikarya</taxon>
        <taxon>Basidiomycota</taxon>
        <taxon>Agaricomycotina</taxon>
        <taxon>Tremellomycetes</taxon>
        <taxon>Tremellales</taxon>
        <taxon>Cryptococcaceae</taxon>
        <taxon>Kwoniella</taxon>
    </lineage>
</organism>
<dbReference type="Pfam" id="PF25534">
    <property type="entry name" value="DUF7918"/>
    <property type="match status" value="1"/>
</dbReference>
<dbReference type="RefSeq" id="XP_066804180.1">
    <property type="nucleotide sequence ID" value="XM_066945491.1"/>
</dbReference>
<feature type="domain" description="DUF7918" evidence="2">
    <location>
        <begin position="8"/>
        <end position="215"/>
    </location>
</feature>
<dbReference type="AlphaFoldDB" id="A0AAW0Z0X1"/>
<dbReference type="EMBL" id="JBCAWK010000004">
    <property type="protein sequence ID" value="KAK8861555.1"/>
    <property type="molecule type" value="Genomic_DNA"/>
</dbReference>
<accession>A0AAW0Z0X1</accession>
<feature type="region of interest" description="Disordered" evidence="1">
    <location>
        <begin position="241"/>
        <end position="263"/>
    </location>
</feature>
<dbReference type="KEGG" id="kne:92179636"/>
<dbReference type="Proteomes" id="UP001388673">
    <property type="component" value="Unassembled WGS sequence"/>
</dbReference>
<keyword evidence="4" id="KW-1185">Reference proteome</keyword>
<evidence type="ECO:0000313" key="4">
    <source>
        <dbReference type="Proteomes" id="UP001388673"/>
    </source>
</evidence>
<gene>
    <name evidence="3" type="ORF">IAR55_002377</name>
</gene>
<proteinExistence type="predicted"/>
<comment type="caution">
    <text evidence="3">The sequence shown here is derived from an EMBL/GenBank/DDBJ whole genome shotgun (WGS) entry which is preliminary data.</text>
</comment>
<protein>
    <recommendedName>
        <fullName evidence="2">DUF7918 domain-containing protein</fullName>
    </recommendedName>
</protein>
<evidence type="ECO:0000256" key="1">
    <source>
        <dbReference type="SAM" id="MobiDB-lite"/>
    </source>
</evidence>
<evidence type="ECO:0000259" key="2">
    <source>
        <dbReference type="Pfam" id="PF25534"/>
    </source>
</evidence>
<evidence type="ECO:0000313" key="3">
    <source>
        <dbReference type="EMBL" id="KAK8861555.1"/>
    </source>
</evidence>
<name>A0AAW0Z0X1_9TREE</name>
<feature type="compositionally biased region" description="Basic and acidic residues" evidence="1">
    <location>
        <begin position="249"/>
        <end position="258"/>
    </location>
</feature>
<reference evidence="3 4" key="1">
    <citation type="journal article" date="2024" name="bioRxiv">
        <title>Comparative genomics of Cryptococcus and Kwoniella reveals pathogenesis evolution and contrasting karyotype dynamics via intercentromeric recombination or chromosome fusion.</title>
        <authorList>
            <person name="Coelho M.A."/>
            <person name="David-Palma M."/>
            <person name="Shea T."/>
            <person name="Bowers K."/>
            <person name="McGinley-Smith S."/>
            <person name="Mohammad A.W."/>
            <person name="Gnirke A."/>
            <person name="Yurkov A.M."/>
            <person name="Nowrousian M."/>
            <person name="Sun S."/>
            <person name="Cuomo C.A."/>
            <person name="Heitman J."/>
        </authorList>
    </citation>
    <scope>NUCLEOTIDE SEQUENCE [LARGE SCALE GENOMIC DNA]</scope>
    <source>
        <strain evidence="3 4">CBS 13917</strain>
    </source>
</reference>
<sequence>MRAKEFNGFEAYLTVDGEKLHEHNLVKLGGEGRVRRLECYIEPKPHTEFAINVRLGRRKPWTGDLIAEPTIDGRPTHSLHVRKNWHRTHFMDTLFEEDAMGQLSECKMTFGSLEDLRRYGSNGEGDYEVGNDEREGVISIAVSRGEVEKIKPVKMKISQSLRRDNGKGGVVGKGRSVESDERAAFGEEFRYDEKDAHDPWVKFVFKIRSREYLDKNKLYDRIPAQQHPLQVANHIKLKAEPEPDSYDDPIDHGDRTDVQRSQTFRSLKRERIDDDNEYLAAKSREIVQEELAELREEVRRLRSRATSVMTVDTSYGMRR</sequence>